<dbReference type="Proteomes" id="UP000830768">
    <property type="component" value="Chromosome 2"/>
</dbReference>
<reference evidence="1" key="1">
    <citation type="submission" date="2021-11" db="EMBL/GenBank/DDBJ databases">
        <title>Fusarium solani-melongenae Genome sequencing and assembly.</title>
        <authorList>
            <person name="Xie S."/>
            <person name="Huang L."/>
            <person name="Zhang X."/>
        </authorList>
    </citation>
    <scope>NUCLEOTIDE SEQUENCE</scope>
    <source>
        <strain evidence="1">CRI 24-3</strain>
    </source>
</reference>
<gene>
    <name evidence="1" type="ORF">LCI18_001674</name>
</gene>
<organism evidence="1 2">
    <name type="scientific">Fusarium solani subsp. cucurbitae</name>
    <name type="common">Neocosmosporum cucurbitae</name>
    <dbReference type="NCBI Taxonomy" id="2747967"/>
    <lineage>
        <taxon>Eukaryota</taxon>
        <taxon>Fungi</taxon>
        <taxon>Dikarya</taxon>
        <taxon>Ascomycota</taxon>
        <taxon>Pezizomycotina</taxon>
        <taxon>Sordariomycetes</taxon>
        <taxon>Hypocreomycetidae</taxon>
        <taxon>Hypocreales</taxon>
        <taxon>Nectriaceae</taxon>
        <taxon>Fusarium</taxon>
        <taxon>Fusarium solani species complex</taxon>
    </lineage>
</organism>
<keyword evidence="2" id="KW-1185">Reference proteome</keyword>
<name>A0ACD3YP30_FUSSC</name>
<sequence>MGTGITSILLYTLPYNAGWLRHVATAIFCLNIIYFLVFLLIAALRYILYPEIFGVMLRHPAQSMFLGTLPMGMATLVNMFCFVCVPAWGDAAAYFAFAIWVVDAILSIVIALGVPFVFMTRPQPAELASMTAGWLLPIVSCVVAAASGGIVAEILPHPYLALGTILASYVLWGIGVPLALMVIVIYLQRLMLHKLPPKAVILSVFLPLGPLGQGGFGIQKLGAVSKTIFPETSSLDARAGDILYTLGFLVGLVMWAFGIVWVSFALASLVRTRRFPFNLSWWGLTFPLGVYATCTCQLGKELPSTFFDVVGTIFSLIVLIMWLLVSAFTYRGIYRGDIFVAPCLKDLGQSSPRQQNA</sequence>
<evidence type="ECO:0000313" key="2">
    <source>
        <dbReference type="Proteomes" id="UP000830768"/>
    </source>
</evidence>
<protein>
    <submittedName>
        <fullName evidence="1">Uncharacterized protein</fullName>
    </submittedName>
</protein>
<proteinExistence type="predicted"/>
<accession>A0ACD3YP30</accession>
<dbReference type="EMBL" id="CP090031">
    <property type="protein sequence ID" value="UPK90739.1"/>
    <property type="molecule type" value="Genomic_DNA"/>
</dbReference>
<evidence type="ECO:0000313" key="1">
    <source>
        <dbReference type="EMBL" id="UPK90739.1"/>
    </source>
</evidence>